<evidence type="ECO:0000313" key="3">
    <source>
        <dbReference type="EMBL" id="GGO82389.1"/>
    </source>
</evidence>
<keyword evidence="1" id="KW-0812">Transmembrane</keyword>
<dbReference type="SUPFAM" id="SSF53335">
    <property type="entry name" value="S-adenosyl-L-methionine-dependent methyltransferases"/>
    <property type="match status" value="1"/>
</dbReference>
<sequence>MLHLLLTMHLNAFVPAWLQVLCGIVVLIGAGIGGVTLIVELDGGLVLAVVWGALTCVCLYALVMTQGPNVWWDNPAFALDEHPRLRRVFLEAMELAEVGTVPKVRLWSLPAMTVHTGRRIKFWLGLPLVTELEEDELRAIVVRHLLVSRLSWRDRWVASLNLKDLARAASGKPHPDRARLRAQAKRIRQELWRETAALVGQETLARATRREIMIDHAFAWHVYRYVRLWADHHWGFPSDAFESFRWKVREDGLLARIQPRVDTFVAEKLDRHERELLLELGWDSGAPVAPATDPVADRLPARLERRMAHALWRELFGRPGSPLGVKGGPIRDKPAELWVYYQEAERIGVLAAATALLGRPASAEDVVRLAAGGRAGELEWSHTSASCPHPAPEVCVLMPLLDVALRRLGYLHADPFVQRVLVGRLGDRVDVVELAGEVARGLPYGLELGVELNARDPDEDVRRLAAESLAAGDPIGWFERLYAESDTGDAIVPWDFRRPHVMLVDWASKRGLRGKGLRALVVGAGLGNDAQYIAGLGFETVAFDVSESAVRLAGERFPGESVRYVVADLLDPPGEWREAFDLVVEISTVQALPEALHSEAIARVSSFVGPGGTLVVIASARNEGQPVFAPPWPLTPSEIAAFATGGVVMEESEDFPDAVRHHCRATFHRPA</sequence>
<keyword evidence="1" id="KW-1133">Transmembrane helix</keyword>
<proteinExistence type="predicted"/>
<gene>
    <name evidence="3" type="ORF">GCM10012289_73510</name>
</gene>
<protein>
    <recommendedName>
        <fullName evidence="2">Methyltransferase domain-containing protein</fullName>
    </recommendedName>
</protein>
<feature type="transmembrane region" description="Helical" evidence="1">
    <location>
        <begin position="45"/>
        <end position="63"/>
    </location>
</feature>
<dbReference type="RefSeq" id="WP_225264323.1">
    <property type="nucleotide sequence ID" value="NZ_BMNH01000042.1"/>
</dbReference>
<dbReference type="Gene3D" id="3.40.50.150">
    <property type="entry name" value="Vaccinia Virus protein VP39"/>
    <property type="match status" value="1"/>
</dbReference>
<feature type="domain" description="Methyltransferase" evidence="2">
    <location>
        <begin position="520"/>
        <end position="612"/>
    </location>
</feature>
<dbReference type="EMBL" id="BMNH01000042">
    <property type="protein sequence ID" value="GGO82389.1"/>
    <property type="molecule type" value="Genomic_DNA"/>
</dbReference>
<keyword evidence="4" id="KW-1185">Reference proteome</keyword>
<dbReference type="Proteomes" id="UP000646523">
    <property type="component" value="Unassembled WGS sequence"/>
</dbReference>
<dbReference type="InterPro" id="IPR029063">
    <property type="entry name" value="SAM-dependent_MTases_sf"/>
</dbReference>
<evidence type="ECO:0000256" key="1">
    <source>
        <dbReference type="SAM" id="Phobius"/>
    </source>
</evidence>
<dbReference type="AlphaFoldDB" id="A0A917ZI18"/>
<feature type="transmembrane region" description="Helical" evidence="1">
    <location>
        <begin position="12"/>
        <end position="39"/>
    </location>
</feature>
<reference evidence="3" key="2">
    <citation type="submission" date="2020-09" db="EMBL/GenBank/DDBJ databases">
        <authorList>
            <person name="Sun Q."/>
            <person name="Zhou Y."/>
        </authorList>
    </citation>
    <scope>NUCLEOTIDE SEQUENCE</scope>
    <source>
        <strain evidence="3">CGMCC 4.7368</strain>
    </source>
</reference>
<keyword evidence="1" id="KW-0472">Membrane</keyword>
<evidence type="ECO:0000313" key="4">
    <source>
        <dbReference type="Proteomes" id="UP000646523"/>
    </source>
</evidence>
<organism evidence="3 4">
    <name type="scientific">Nonomuraea cavernae</name>
    <dbReference type="NCBI Taxonomy" id="2045107"/>
    <lineage>
        <taxon>Bacteria</taxon>
        <taxon>Bacillati</taxon>
        <taxon>Actinomycetota</taxon>
        <taxon>Actinomycetes</taxon>
        <taxon>Streptosporangiales</taxon>
        <taxon>Streptosporangiaceae</taxon>
        <taxon>Nonomuraea</taxon>
    </lineage>
</organism>
<reference evidence="3" key="1">
    <citation type="journal article" date="2014" name="Int. J. Syst. Evol. Microbiol.">
        <title>Complete genome sequence of Corynebacterium casei LMG S-19264T (=DSM 44701T), isolated from a smear-ripened cheese.</title>
        <authorList>
            <consortium name="US DOE Joint Genome Institute (JGI-PGF)"/>
            <person name="Walter F."/>
            <person name="Albersmeier A."/>
            <person name="Kalinowski J."/>
            <person name="Ruckert C."/>
        </authorList>
    </citation>
    <scope>NUCLEOTIDE SEQUENCE</scope>
    <source>
        <strain evidence="3">CGMCC 4.7368</strain>
    </source>
</reference>
<accession>A0A917ZI18</accession>
<dbReference type="Pfam" id="PF13649">
    <property type="entry name" value="Methyltransf_25"/>
    <property type="match status" value="1"/>
</dbReference>
<dbReference type="InterPro" id="IPR041698">
    <property type="entry name" value="Methyltransf_25"/>
</dbReference>
<evidence type="ECO:0000259" key="2">
    <source>
        <dbReference type="Pfam" id="PF13649"/>
    </source>
</evidence>
<dbReference type="CDD" id="cd02440">
    <property type="entry name" value="AdoMet_MTases"/>
    <property type="match status" value="1"/>
</dbReference>
<comment type="caution">
    <text evidence="3">The sequence shown here is derived from an EMBL/GenBank/DDBJ whole genome shotgun (WGS) entry which is preliminary data.</text>
</comment>
<name>A0A917ZI18_9ACTN</name>